<keyword evidence="3" id="KW-1185">Reference proteome</keyword>
<keyword evidence="1" id="KW-0472">Membrane</keyword>
<organism evidence="2 3">
    <name type="scientific">Klebsiella phage vB_KpnM_KB57</name>
    <dbReference type="NCBI Taxonomy" id="1719140"/>
    <lineage>
        <taxon>Viruses</taxon>
        <taxon>Duplodnaviria</taxon>
        <taxon>Heunggongvirae</taxon>
        <taxon>Uroviricota</taxon>
        <taxon>Caudoviricetes</taxon>
        <taxon>Vequintavirinae</taxon>
        <taxon>Mydovirus</taxon>
        <taxon>Mydovirus KB57</taxon>
    </lineage>
</organism>
<dbReference type="Proteomes" id="UP000203990">
    <property type="component" value="Segment"/>
</dbReference>
<evidence type="ECO:0000313" key="3">
    <source>
        <dbReference type="Proteomes" id="UP000203990"/>
    </source>
</evidence>
<sequence>MIEIWKTLGCVFMSFVMGTGLAQTAESHDFVGMLLFGMAFASGLTSPFYVFLAIIRS</sequence>
<dbReference type="GeneID" id="26523136"/>
<dbReference type="KEGG" id="vg:26523136"/>
<reference evidence="2 3" key="1">
    <citation type="submission" date="2015-10" db="EMBL/GenBank/DDBJ databases">
        <title>Complete genome sequence of Klebsiella pneumoniae bacteriophage vB_KpnM_KB57.</title>
        <authorList>
            <person name="Volozhantsev N.V."/>
            <person name="Popova A.V."/>
            <person name="Krasilnikova V.M."/>
            <person name="Bogun A.G."/>
        </authorList>
    </citation>
    <scope>NUCLEOTIDE SEQUENCE [LARGE SCALE GENOMIC DNA]</scope>
</reference>
<gene>
    <name evidence="2" type="ORF">KB57_170</name>
</gene>
<proteinExistence type="predicted"/>
<evidence type="ECO:0000256" key="1">
    <source>
        <dbReference type="SAM" id="Phobius"/>
    </source>
</evidence>
<dbReference type="EMBL" id="KT934943">
    <property type="protein sequence ID" value="ALM02557.1"/>
    <property type="molecule type" value="Genomic_DNA"/>
</dbReference>
<name>A0A0S1S262_9CAUD</name>
<keyword evidence="1" id="KW-0812">Transmembrane</keyword>
<evidence type="ECO:0000313" key="2">
    <source>
        <dbReference type="EMBL" id="ALM02557.1"/>
    </source>
</evidence>
<keyword evidence="1" id="KW-1133">Transmembrane helix</keyword>
<feature type="transmembrane region" description="Helical" evidence="1">
    <location>
        <begin position="32"/>
        <end position="55"/>
    </location>
</feature>
<accession>A0A0S1S262</accession>
<protein>
    <submittedName>
        <fullName evidence="2">Uncharacterized protein</fullName>
    </submittedName>
</protein>
<dbReference type="RefSeq" id="YP_009187783.1">
    <property type="nucleotide sequence ID" value="NC_028659.1"/>
</dbReference>